<gene>
    <name evidence="12" type="ORF">Q8A67_017771</name>
</gene>
<dbReference type="InterPro" id="IPR020617">
    <property type="entry name" value="Thiolase_C"/>
</dbReference>
<dbReference type="GO" id="GO:0007018">
    <property type="term" value="P:microtubule-based movement"/>
    <property type="evidence" value="ECO:0007669"/>
    <property type="project" value="InterPro"/>
</dbReference>
<evidence type="ECO:0000256" key="5">
    <source>
        <dbReference type="ARBA" id="ARBA00022741"/>
    </source>
</evidence>
<dbReference type="PROSITE" id="PS00737">
    <property type="entry name" value="THIOLASE_2"/>
    <property type="match status" value="1"/>
</dbReference>
<feature type="region of interest" description="Disordered" evidence="10">
    <location>
        <begin position="830"/>
        <end position="858"/>
    </location>
</feature>
<evidence type="ECO:0000256" key="2">
    <source>
        <dbReference type="ARBA" id="ARBA00009817"/>
    </source>
</evidence>
<keyword evidence="5 8" id="KW-0547">Nucleotide-binding</keyword>
<dbReference type="PRINTS" id="PR00380">
    <property type="entry name" value="KINESINHEAVY"/>
</dbReference>
<feature type="domain" description="Kinesin motor" evidence="11">
    <location>
        <begin position="562"/>
        <end position="963"/>
    </location>
</feature>
<reference evidence="12" key="1">
    <citation type="submission" date="2023-08" db="EMBL/GenBank/DDBJ databases">
        <title>Chromosome-level Genome Assembly of mud carp (Cirrhinus molitorella).</title>
        <authorList>
            <person name="Liu H."/>
        </authorList>
    </citation>
    <scope>NUCLEOTIDE SEQUENCE</scope>
    <source>
        <strain evidence="12">Prfri</strain>
        <tissue evidence="12">Muscle</tissue>
    </source>
</reference>
<dbReference type="CDD" id="cd00751">
    <property type="entry name" value="thiolase"/>
    <property type="match status" value="1"/>
</dbReference>
<dbReference type="Pfam" id="PF02803">
    <property type="entry name" value="Thiolase_C"/>
    <property type="match status" value="1"/>
</dbReference>
<evidence type="ECO:0000256" key="6">
    <source>
        <dbReference type="ARBA" id="ARBA00022840"/>
    </source>
</evidence>
<dbReference type="Pfam" id="PF00225">
    <property type="entry name" value="Kinesin"/>
    <property type="match status" value="2"/>
</dbReference>
<dbReference type="InterPro" id="IPR016039">
    <property type="entry name" value="Thiolase-like"/>
</dbReference>
<accession>A0AA88PGW6</accession>
<dbReference type="Pfam" id="PF00108">
    <property type="entry name" value="Thiolase_N"/>
    <property type="match status" value="1"/>
</dbReference>
<comment type="pathway">
    <text evidence="1">Lipid metabolism.</text>
</comment>
<feature type="binding site" evidence="8">
    <location>
        <begin position="656"/>
        <end position="663"/>
    </location>
    <ligand>
        <name>ATP</name>
        <dbReference type="ChEBI" id="CHEBI:30616"/>
    </ligand>
</feature>
<evidence type="ECO:0000256" key="7">
    <source>
        <dbReference type="ARBA" id="ARBA00023315"/>
    </source>
</evidence>
<dbReference type="InterPro" id="IPR006917">
    <property type="entry name" value="SOUL_heme-bd"/>
</dbReference>
<keyword evidence="13" id="KW-1185">Reference proteome</keyword>
<dbReference type="GO" id="GO:0008017">
    <property type="term" value="F:microtubule binding"/>
    <property type="evidence" value="ECO:0007669"/>
    <property type="project" value="InterPro"/>
</dbReference>
<evidence type="ECO:0000256" key="10">
    <source>
        <dbReference type="SAM" id="MobiDB-lite"/>
    </source>
</evidence>
<dbReference type="AlphaFoldDB" id="A0AA88PGW6"/>
<dbReference type="Gene3D" id="3.20.80.10">
    <property type="entry name" value="Regulatory factor, effector binding domain"/>
    <property type="match status" value="1"/>
</dbReference>
<dbReference type="InterPro" id="IPR036961">
    <property type="entry name" value="Kinesin_motor_dom_sf"/>
</dbReference>
<dbReference type="PROSITE" id="PS50067">
    <property type="entry name" value="KINESIN_MOTOR_2"/>
    <property type="match status" value="1"/>
</dbReference>
<evidence type="ECO:0000256" key="4">
    <source>
        <dbReference type="ARBA" id="ARBA00022679"/>
    </source>
</evidence>
<dbReference type="InterPro" id="IPR002155">
    <property type="entry name" value="Thiolase"/>
</dbReference>
<evidence type="ECO:0000256" key="1">
    <source>
        <dbReference type="ARBA" id="ARBA00005189"/>
    </source>
</evidence>
<dbReference type="GO" id="GO:0003777">
    <property type="term" value="F:microtubule motor activity"/>
    <property type="evidence" value="ECO:0007669"/>
    <property type="project" value="InterPro"/>
</dbReference>
<comment type="similarity">
    <text evidence="3">Belongs to the thiolase-like superfamily. Thiolase family.</text>
</comment>
<sequence>MNTDAIVIVSAARTPIGSFNGALSSVPLNDLGTVVIKDALKRANVKPEDISEVIMGHVLTAGHGQNPARQASVGAGIPYSVPAWSCQMICGSGLKAVCLGAQSIMTKESTIVVAGGMESMSRAPHIVQMRSGVKMGDATLQDSILTDGLVDAFYDYHMGITAENVAKQWGVSREDQDQFAVTSQNRTEAAQKAGYFDQEIVSVTVPSRKGPVEVKADEFPRHGSNIDAMSKLKPYFVKDGSGTVTAGNASGINDGAAATVLMSQSEAQRRGLKPMARITSWAQAGLDPSVMGTGPIPAIRKAVEKAGWKLDEVDLFEINEAFAAQSVAVVKELGLNPDKVNVCGGAISLGHPLGMSGCRVLVTLLHALQRTGGRKGIASLCIGGGMGIAMCASVRRQIFAHQVHLLEHKLRSKEERILELETENALLHLKLAECLGKLRHEREEEIQRQRQKHQQQRKGHKSTHAALSKLLSEVQMLKQDLRDVFTIYVGFAKELEEQSKQLFECVGTAKNAIQDFQSDDLQKLRGQVTALECSLQEEKERCREERVRRRLLHNTLVELRGNIRVHCRVRPILHFDHIPGSPTTNGSSSCEAVVQAINDDSVFVNCAKTSSPTMNKIFEFERVHGPEDSQETVFEEVKPLLTSLLDGYNVCIMAYGQTGSGKTHTMIGSRSEDPTAAVQDSQQGIIPKAANELFKLISEKPADSHTVEMSVVEVYNNEVVDLLARDEDGVKREVITTSTGTSEVPCLTYELVRSSAEVMQLINSVLKLRSHCPTLVHMDSSRSHFIVTLTVTSKSPDALALARRLQNARQDVQRVSQKEWWSPRCRRAASSRSSSPASSPCHSPCHSPCPSPRPSITQPPLKTKLQLVDLAGSECVGMSGVTGAALWESSCINRSLSALSDVLGALAERRPHIPYRNSKLTHLLQDAIGGDAKLLIMLCVSPTQRFLTESLQSLGFGARARQVQKEPPRRKNTALKMNAQRRTVKMLKAIGQTFFSTGLQNPKFTAQESKGEDYEVRTYHPTNWVSTAVPGMDQDTALSTGFRRLFKYIQGSNEKKSKVEMTAPVSCLIEPGAGPTCESNFTVSFYIPEEHQADPPKPTDPDVFIENRKELTVFVRTFGGFVNSESCRVELLKLIESLNRDGMKFKEAPFYRAGYDSPFKLTNRRNEVWLIKDEE</sequence>
<dbReference type="Pfam" id="PF04832">
    <property type="entry name" value="SOUL"/>
    <property type="match status" value="1"/>
</dbReference>
<feature type="coiled-coil region" evidence="9">
    <location>
        <begin position="403"/>
        <end position="430"/>
    </location>
</feature>
<dbReference type="SUPFAM" id="SSF52540">
    <property type="entry name" value="P-loop containing nucleoside triphosphate hydrolases"/>
    <property type="match status" value="1"/>
</dbReference>
<dbReference type="Proteomes" id="UP001187343">
    <property type="component" value="Unassembled WGS sequence"/>
</dbReference>
<dbReference type="InterPro" id="IPR027417">
    <property type="entry name" value="P-loop_NTPase"/>
</dbReference>
<proteinExistence type="inferred from homology"/>
<dbReference type="PANTHER" id="PTHR18919">
    <property type="entry name" value="ACETYL-COA C-ACYLTRANSFERASE"/>
    <property type="match status" value="1"/>
</dbReference>
<dbReference type="SUPFAM" id="SSF55136">
    <property type="entry name" value="Probable bacterial effector-binding domain"/>
    <property type="match status" value="1"/>
</dbReference>
<dbReference type="NCBIfam" id="TIGR01930">
    <property type="entry name" value="AcCoA-C-Actrans"/>
    <property type="match status" value="1"/>
</dbReference>
<evidence type="ECO:0000313" key="12">
    <source>
        <dbReference type="EMBL" id="KAK2884134.1"/>
    </source>
</evidence>
<dbReference type="GO" id="GO:0016747">
    <property type="term" value="F:acyltransferase activity, transferring groups other than amino-acyl groups"/>
    <property type="evidence" value="ECO:0007669"/>
    <property type="project" value="InterPro"/>
</dbReference>
<dbReference type="InterPro" id="IPR020616">
    <property type="entry name" value="Thiolase_N"/>
</dbReference>
<feature type="compositionally biased region" description="Low complexity" evidence="10">
    <location>
        <begin position="830"/>
        <end position="846"/>
    </location>
</feature>
<organism evidence="12 13">
    <name type="scientific">Cirrhinus molitorella</name>
    <name type="common">mud carp</name>
    <dbReference type="NCBI Taxonomy" id="172907"/>
    <lineage>
        <taxon>Eukaryota</taxon>
        <taxon>Metazoa</taxon>
        <taxon>Chordata</taxon>
        <taxon>Craniata</taxon>
        <taxon>Vertebrata</taxon>
        <taxon>Euteleostomi</taxon>
        <taxon>Actinopterygii</taxon>
        <taxon>Neopterygii</taxon>
        <taxon>Teleostei</taxon>
        <taxon>Ostariophysi</taxon>
        <taxon>Cypriniformes</taxon>
        <taxon>Cyprinidae</taxon>
        <taxon>Labeoninae</taxon>
        <taxon>Labeonini</taxon>
        <taxon>Cirrhinus</taxon>
    </lineage>
</organism>
<comment type="caution">
    <text evidence="12">The sequence shown here is derived from an EMBL/GenBank/DDBJ whole genome shotgun (WGS) entry which is preliminary data.</text>
</comment>
<dbReference type="GO" id="GO:0048731">
    <property type="term" value="P:system development"/>
    <property type="evidence" value="ECO:0007669"/>
    <property type="project" value="UniProtKB-ARBA"/>
</dbReference>
<evidence type="ECO:0000259" key="11">
    <source>
        <dbReference type="PROSITE" id="PS50067"/>
    </source>
</evidence>
<dbReference type="SUPFAM" id="SSF53901">
    <property type="entry name" value="Thiolase-like"/>
    <property type="match status" value="2"/>
</dbReference>
<dbReference type="InterPro" id="IPR020610">
    <property type="entry name" value="Thiolase_AS"/>
</dbReference>
<evidence type="ECO:0000256" key="9">
    <source>
        <dbReference type="SAM" id="Coils"/>
    </source>
</evidence>
<dbReference type="PANTHER" id="PTHR18919:SF107">
    <property type="entry name" value="ACETYL-COA ACETYLTRANSFERASE, CYTOSOLIC"/>
    <property type="match status" value="1"/>
</dbReference>
<keyword evidence="8" id="KW-0505">Motor protein</keyword>
<dbReference type="SMART" id="SM00129">
    <property type="entry name" value="KISc"/>
    <property type="match status" value="1"/>
</dbReference>
<keyword evidence="6 8" id="KW-0067">ATP-binding</keyword>
<dbReference type="GO" id="GO:0005524">
    <property type="term" value="F:ATP binding"/>
    <property type="evidence" value="ECO:0007669"/>
    <property type="project" value="UniProtKB-UniRule"/>
</dbReference>
<dbReference type="InterPro" id="IPR011256">
    <property type="entry name" value="Reg_factor_effector_dom_sf"/>
</dbReference>
<evidence type="ECO:0000313" key="13">
    <source>
        <dbReference type="Proteomes" id="UP001187343"/>
    </source>
</evidence>
<name>A0AA88PGW6_9TELE</name>
<dbReference type="EMBL" id="JAUYZG010000017">
    <property type="protein sequence ID" value="KAK2884134.1"/>
    <property type="molecule type" value="Genomic_DNA"/>
</dbReference>
<dbReference type="FunFam" id="3.40.47.10:FF:000010">
    <property type="entry name" value="Acetyl-CoA acetyltransferase (Thiolase)"/>
    <property type="match status" value="1"/>
</dbReference>
<dbReference type="PROSITE" id="PS00099">
    <property type="entry name" value="THIOLASE_3"/>
    <property type="match status" value="1"/>
</dbReference>
<dbReference type="FunFam" id="3.20.80.10:FF:000002">
    <property type="entry name" value="Heme-binding protein 2"/>
    <property type="match status" value="1"/>
</dbReference>
<dbReference type="InterPro" id="IPR001752">
    <property type="entry name" value="Kinesin_motor_dom"/>
</dbReference>
<comment type="similarity">
    <text evidence="8">Belongs to the TRAFAC class myosin-kinesin ATPase superfamily. Kinesin family.</text>
</comment>
<protein>
    <recommendedName>
        <fullName evidence="11">Kinesin motor domain-containing protein</fullName>
    </recommendedName>
</protein>
<evidence type="ECO:0000256" key="3">
    <source>
        <dbReference type="ARBA" id="ARBA00010982"/>
    </source>
</evidence>
<dbReference type="Gene3D" id="3.40.850.10">
    <property type="entry name" value="Kinesin motor domain"/>
    <property type="match status" value="1"/>
</dbReference>
<dbReference type="Gene3D" id="3.40.47.10">
    <property type="match status" value="2"/>
</dbReference>
<dbReference type="InterPro" id="IPR020613">
    <property type="entry name" value="Thiolase_CS"/>
</dbReference>
<comment type="similarity">
    <text evidence="2">Belongs to the HEBP family.</text>
</comment>
<keyword evidence="9" id="KW-0175">Coiled coil</keyword>
<evidence type="ECO:0000256" key="8">
    <source>
        <dbReference type="PROSITE-ProRule" id="PRU00283"/>
    </source>
</evidence>
<keyword evidence="4" id="KW-0808">Transferase</keyword>
<keyword evidence="7" id="KW-0012">Acyltransferase</keyword>